<sequence>MYRQVHRLALLLVRGPQEKEEDLKSEGIERIETEITKDMIMILITIYTEIAPSMQKAIGTKRWPRILPS</sequence>
<evidence type="ECO:0000313" key="2">
    <source>
        <dbReference type="Proteomes" id="UP001497382"/>
    </source>
</evidence>
<dbReference type="EMBL" id="CAXIEN010000339">
    <property type="protein sequence ID" value="CAL1294132.1"/>
    <property type="molecule type" value="Genomic_DNA"/>
</dbReference>
<gene>
    <name evidence="1" type="ORF">LARSCL_LOCUS18552</name>
</gene>
<dbReference type="Proteomes" id="UP001497382">
    <property type="component" value="Unassembled WGS sequence"/>
</dbReference>
<dbReference type="AlphaFoldDB" id="A0AAV2BDL4"/>
<accession>A0AAV2BDL4</accession>
<reference evidence="1 2" key="1">
    <citation type="submission" date="2024-04" db="EMBL/GenBank/DDBJ databases">
        <authorList>
            <person name="Rising A."/>
            <person name="Reimegard J."/>
            <person name="Sonavane S."/>
            <person name="Akerstrom W."/>
            <person name="Nylinder S."/>
            <person name="Hedman E."/>
            <person name="Kallberg Y."/>
        </authorList>
    </citation>
    <scope>NUCLEOTIDE SEQUENCE [LARGE SCALE GENOMIC DNA]</scope>
</reference>
<protein>
    <submittedName>
        <fullName evidence="1">Uncharacterized protein</fullName>
    </submittedName>
</protein>
<organism evidence="1 2">
    <name type="scientific">Larinioides sclopetarius</name>
    <dbReference type="NCBI Taxonomy" id="280406"/>
    <lineage>
        <taxon>Eukaryota</taxon>
        <taxon>Metazoa</taxon>
        <taxon>Ecdysozoa</taxon>
        <taxon>Arthropoda</taxon>
        <taxon>Chelicerata</taxon>
        <taxon>Arachnida</taxon>
        <taxon>Araneae</taxon>
        <taxon>Araneomorphae</taxon>
        <taxon>Entelegynae</taxon>
        <taxon>Araneoidea</taxon>
        <taxon>Araneidae</taxon>
        <taxon>Larinioides</taxon>
    </lineage>
</organism>
<keyword evidence="2" id="KW-1185">Reference proteome</keyword>
<comment type="caution">
    <text evidence="1">The sequence shown here is derived from an EMBL/GenBank/DDBJ whole genome shotgun (WGS) entry which is preliminary data.</text>
</comment>
<evidence type="ECO:0000313" key="1">
    <source>
        <dbReference type="EMBL" id="CAL1294132.1"/>
    </source>
</evidence>
<proteinExistence type="predicted"/>
<name>A0AAV2BDL4_9ARAC</name>